<keyword evidence="8" id="KW-0560">Oxidoreductase</keyword>
<comment type="similarity">
    <text evidence="3 11">Belongs to the cytochrome c oxidase subunit 6A family.</text>
</comment>
<evidence type="ECO:0000313" key="14">
    <source>
        <dbReference type="EMBL" id="PNF43372.1"/>
    </source>
</evidence>
<dbReference type="PANTHER" id="PTHR11504">
    <property type="entry name" value="CYTOCHROME C OXIDASE POLYPEPTIDE VIA"/>
    <property type="match status" value="1"/>
</dbReference>
<keyword evidence="5 12" id="KW-0999">Mitochondrion inner membrane</keyword>
<proteinExistence type="inferred from homology"/>
<evidence type="ECO:0000256" key="2">
    <source>
        <dbReference type="ARBA" id="ARBA00004673"/>
    </source>
</evidence>
<dbReference type="FunFam" id="4.10.95.10:FF:000001">
    <property type="entry name" value="Cytochrome c oxidase subunit 6A, mitochondrial"/>
    <property type="match status" value="1"/>
</dbReference>
<evidence type="ECO:0000256" key="4">
    <source>
        <dbReference type="ARBA" id="ARBA00022692"/>
    </source>
</evidence>
<evidence type="ECO:0000256" key="13">
    <source>
        <dbReference type="SAM" id="MobiDB-lite"/>
    </source>
</evidence>
<dbReference type="OrthoDB" id="5947505at2759"/>
<dbReference type="Gene3D" id="4.10.95.10">
    <property type="entry name" value="Cytochrome c oxidase, subunit VIa"/>
    <property type="match status" value="1"/>
</dbReference>
<dbReference type="InterPro" id="IPR036418">
    <property type="entry name" value="Cyt_c_oxidase_su6a_sf"/>
</dbReference>
<dbReference type="InParanoid" id="A0A2J7RRB6"/>
<dbReference type="GO" id="GO:0006123">
    <property type="term" value="P:mitochondrial electron transport, cytochrome c to oxygen"/>
    <property type="evidence" value="ECO:0007669"/>
    <property type="project" value="TreeGrafter"/>
</dbReference>
<keyword evidence="10 12" id="KW-0472">Membrane</keyword>
<evidence type="ECO:0000313" key="15">
    <source>
        <dbReference type="Proteomes" id="UP000235965"/>
    </source>
</evidence>
<dbReference type="AlphaFoldDB" id="A0A2J7RRB6"/>
<dbReference type="GO" id="GO:0016491">
    <property type="term" value="F:oxidoreductase activity"/>
    <property type="evidence" value="ECO:0007669"/>
    <property type="project" value="UniProtKB-KW"/>
</dbReference>
<evidence type="ECO:0000256" key="9">
    <source>
        <dbReference type="ARBA" id="ARBA00023128"/>
    </source>
</evidence>
<evidence type="ECO:0000256" key="8">
    <source>
        <dbReference type="ARBA" id="ARBA00023002"/>
    </source>
</evidence>
<protein>
    <recommendedName>
        <fullName evidence="12">Cytochrome c oxidase subunit</fullName>
    </recommendedName>
    <alternativeName>
        <fullName evidence="12">Cytochrome c oxidase polypeptide VIa</fullName>
    </alternativeName>
</protein>
<dbReference type="SUPFAM" id="SSF81411">
    <property type="entry name" value="Mitochondrial cytochrome c oxidase subunit VIa"/>
    <property type="match status" value="1"/>
</dbReference>
<dbReference type="PANTHER" id="PTHR11504:SF0">
    <property type="entry name" value="CYTOCHROME C OXIDASE SUBUNIT"/>
    <property type="match status" value="1"/>
</dbReference>
<comment type="caution">
    <text evidence="14">The sequence shown here is derived from an EMBL/GenBank/DDBJ whole genome shotgun (WGS) entry which is preliminary data.</text>
</comment>
<keyword evidence="15" id="KW-1185">Reference proteome</keyword>
<evidence type="ECO:0000256" key="1">
    <source>
        <dbReference type="ARBA" id="ARBA00004434"/>
    </source>
</evidence>
<dbReference type="UniPathway" id="UPA00705"/>
<dbReference type="PROSITE" id="PS01329">
    <property type="entry name" value="COX6A"/>
    <property type="match status" value="1"/>
</dbReference>
<dbReference type="InterPro" id="IPR001349">
    <property type="entry name" value="Cyt_c_oxidase_su6a"/>
</dbReference>
<dbReference type="Proteomes" id="UP000235965">
    <property type="component" value="Unassembled WGS sequence"/>
</dbReference>
<evidence type="ECO:0000256" key="10">
    <source>
        <dbReference type="ARBA" id="ARBA00023136"/>
    </source>
</evidence>
<comment type="subcellular location">
    <subcellularLocation>
        <location evidence="1">Mitochondrion inner membrane</location>
        <topology evidence="1">Single-pass membrane protein</topology>
    </subcellularLocation>
</comment>
<dbReference type="EMBL" id="NEVH01000610">
    <property type="protein sequence ID" value="PNF43372.1"/>
    <property type="molecule type" value="Genomic_DNA"/>
</dbReference>
<feature type="region of interest" description="Disordered" evidence="13">
    <location>
        <begin position="36"/>
        <end position="56"/>
    </location>
</feature>
<keyword evidence="4" id="KW-0812">Transmembrane</keyword>
<keyword evidence="7" id="KW-1133">Transmembrane helix</keyword>
<dbReference type="Pfam" id="PF02046">
    <property type="entry name" value="COX6A"/>
    <property type="match status" value="1"/>
</dbReference>
<reference evidence="14 15" key="1">
    <citation type="submission" date="2017-12" db="EMBL/GenBank/DDBJ databases">
        <title>Hemimetabolous genomes reveal molecular basis of termite eusociality.</title>
        <authorList>
            <person name="Harrison M.C."/>
            <person name="Jongepier E."/>
            <person name="Robertson H.M."/>
            <person name="Arning N."/>
            <person name="Bitard-Feildel T."/>
            <person name="Chao H."/>
            <person name="Childers C.P."/>
            <person name="Dinh H."/>
            <person name="Doddapaneni H."/>
            <person name="Dugan S."/>
            <person name="Gowin J."/>
            <person name="Greiner C."/>
            <person name="Han Y."/>
            <person name="Hu H."/>
            <person name="Hughes D.S.T."/>
            <person name="Huylmans A.-K."/>
            <person name="Kemena C."/>
            <person name="Kremer L.P.M."/>
            <person name="Lee S.L."/>
            <person name="Lopez-Ezquerra A."/>
            <person name="Mallet L."/>
            <person name="Monroy-Kuhn J.M."/>
            <person name="Moser A."/>
            <person name="Murali S.C."/>
            <person name="Muzny D.M."/>
            <person name="Otani S."/>
            <person name="Piulachs M.-D."/>
            <person name="Poelchau M."/>
            <person name="Qu J."/>
            <person name="Schaub F."/>
            <person name="Wada-Katsumata A."/>
            <person name="Worley K.C."/>
            <person name="Xie Q."/>
            <person name="Ylla G."/>
            <person name="Poulsen M."/>
            <person name="Gibbs R.A."/>
            <person name="Schal C."/>
            <person name="Richards S."/>
            <person name="Belles X."/>
            <person name="Korb J."/>
            <person name="Bornberg-Bauer E."/>
        </authorList>
    </citation>
    <scope>NUCLEOTIDE SEQUENCE [LARGE SCALE GENOMIC DNA]</scope>
    <source>
        <tissue evidence="14">Whole body</tissue>
    </source>
</reference>
<evidence type="ECO:0000256" key="7">
    <source>
        <dbReference type="ARBA" id="ARBA00022989"/>
    </source>
</evidence>
<gene>
    <name evidence="14" type="primary">COX6A1</name>
    <name evidence="14" type="ORF">B7P43_G13927</name>
</gene>
<evidence type="ECO:0000256" key="6">
    <source>
        <dbReference type="ARBA" id="ARBA00022946"/>
    </source>
</evidence>
<keyword evidence="9 12" id="KW-0496">Mitochondrion</keyword>
<dbReference type="GO" id="GO:0030234">
    <property type="term" value="F:enzyme regulator activity"/>
    <property type="evidence" value="ECO:0007669"/>
    <property type="project" value="TreeGrafter"/>
</dbReference>
<evidence type="ECO:0000256" key="5">
    <source>
        <dbReference type="ARBA" id="ARBA00022792"/>
    </source>
</evidence>
<comment type="pathway">
    <text evidence="2">Energy metabolism; oxidative phosphorylation.</text>
</comment>
<organism evidence="14 15">
    <name type="scientific">Cryptotermes secundus</name>
    <dbReference type="NCBI Taxonomy" id="105785"/>
    <lineage>
        <taxon>Eukaryota</taxon>
        <taxon>Metazoa</taxon>
        <taxon>Ecdysozoa</taxon>
        <taxon>Arthropoda</taxon>
        <taxon>Hexapoda</taxon>
        <taxon>Insecta</taxon>
        <taxon>Pterygota</taxon>
        <taxon>Neoptera</taxon>
        <taxon>Polyneoptera</taxon>
        <taxon>Dictyoptera</taxon>
        <taxon>Blattodea</taxon>
        <taxon>Blattoidea</taxon>
        <taxon>Termitoidae</taxon>
        <taxon>Kalotermitidae</taxon>
        <taxon>Cryptotermitinae</taxon>
        <taxon>Cryptotermes</taxon>
    </lineage>
</organism>
<sequence>MVNAYLKHQEEAHHERPEFIPYEHLRLRNKRFPWGDGNHSLFHNPHTNPLPDGYEH</sequence>
<evidence type="ECO:0000256" key="3">
    <source>
        <dbReference type="ARBA" id="ARBA00005553"/>
    </source>
</evidence>
<dbReference type="STRING" id="105785.A0A2J7RRB6"/>
<evidence type="ECO:0000256" key="12">
    <source>
        <dbReference type="RuleBase" id="RU004397"/>
    </source>
</evidence>
<name>A0A2J7RRB6_9NEOP</name>
<keyword evidence="6" id="KW-0809">Transit peptide</keyword>
<dbReference type="InterPro" id="IPR018507">
    <property type="entry name" value="Cyt_c_oxidase_su6a_CS"/>
</dbReference>
<dbReference type="GO" id="GO:0005743">
    <property type="term" value="C:mitochondrial inner membrane"/>
    <property type="evidence" value="ECO:0007669"/>
    <property type="project" value="UniProtKB-SubCell"/>
</dbReference>
<accession>A0A2J7RRB6</accession>
<dbReference type="FunCoup" id="A0A2J7RRB6">
    <property type="interactions" value="290"/>
</dbReference>
<evidence type="ECO:0000256" key="11">
    <source>
        <dbReference type="RuleBase" id="RU004396"/>
    </source>
</evidence>